<feature type="region of interest" description="Disordered" evidence="1">
    <location>
        <begin position="64"/>
        <end position="129"/>
    </location>
</feature>
<gene>
    <name evidence="3" type="ORF">ACE41H_07320</name>
</gene>
<proteinExistence type="predicted"/>
<reference evidence="3 4" key="1">
    <citation type="submission" date="2024-09" db="EMBL/GenBank/DDBJ databases">
        <title>Paenibacillus zeirhizospherea sp. nov., isolated from surface of the maize (Zea mays) roots in a horticulture field, Hungary.</title>
        <authorList>
            <person name="Marton D."/>
            <person name="Farkas M."/>
            <person name="Bedics A."/>
            <person name="Toth E."/>
            <person name="Tancsics A."/>
            <person name="Boka K."/>
            <person name="Maroti G."/>
            <person name="Kriszt B."/>
            <person name="Cserhati M."/>
        </authorList>
    </citation>
    <scope>NUCLEOTIDE SEQUENCE [LARGE SCALE GENOMIC DNA]</scope>
    <source>
        <strain evidence="3 4">KCTC 33519</strain>
    </source>
</reference>
<evidence type="ECO:0000313" key="4">
    <source>
        <dbReference type="Proteomes" id="UP001580346"/>
    </source>
</evidence>
<evidence type="ECO:0000313" key="3">
    <source>
        <dbReference type="EMBL" id="MFB5266594.1"/>
    </source>
</evidence>
<name>A0ABV5AQV7_9BACL</name>
<organism evidence="3 4">
    <name type="scientific">Paenibacillus enshidis</name>
    <dbReference type="NCBI Taxonomy" id="1458439"/>
    <lineage>
        <taxon>Bacteria</taxon>
        <taxon>Bacillati</taxon>
        <taxon>Bacillota</taxon>
        <taxon>Bacilli</taxon>
        <taxon>Bacillales</taxon>
        <taxon>Paenibacillaceae</taxon>
        <taxon>Paenibacillus</taxon>
    </lineage>
</organism>
<evidence type="ECO:0000256" key="1">
    <source>
        <dbReference type="SAM" id="MobiDB-lite"/>
    </source>
</evidence>
<keyword evidence="4" id="KW-1185">Reference proteome</keyword>
<feature type="transmembrane region" description="Helical" evidence="2">
    <location>
        <begin position="37"/>
        <end position="58"/>
    </location>
</feature>
<dbReference type="Proteomes" id="UP001580346">
    <property type="component" value="Unassembled WGS sequence"/>
</dbReference>
<evidence type="ECO:0000256" key="2">
    <source>
        <dbReference type="SAM" id="Phobius"/>
    </source>
</evidence>
<accession>A0ABV5AQV7</accession>
<dbReference type="EMBL" id="JBHHMI010000004">
    <property type="protein sequence ID" value="MFB5266594.1"/>
    <property type="molecule type" value="Genomic_DNA"/>
</dbReference>
<keyword evidence="2" id="KW-1133">Transmembrane helix</keyword>
<keyword evidence="2" id="KW-0472">Membrane</keyword>
<dbReference type="RefSeq" id="WP_375354390.1">
    <property type="nucleotide sequence ID" value="NZ_JBHHMI010000004.1"/>
</dbReference>
<keyword evidence="2" id="KW-0812">Transmembrane</keyword>
<protein>
    <submittedName>
        <fullName evidence="3">Uncharacterized protein</fullName>
    </submittedName>
</protein>
<sequence length="141" mass="15208">MLFGSLRMNLWSGAVGFVLTFLLSLNSNLLVTSLIRGLIASAVWFLLAFAVRFALGILTRPEKPASVYPQSDSNAGQGKGLGSHLDLTTPDEGGDLNDLLKPKPDSEPLQPADFKPLNPPKLVTSKDPEELAKAVRHLTDK</sequence>
<comment type="caution">
    <text evidence="3">The sequence shown here is derived from an EMBL/GenBank/DDBJ whole genome shotgun (WGS) entry which is preliminary data.</text>
</comment>